<comment type="caution">
    <text evidence="1">The sequence shown here is derived from an EMBL/GenBank/DDBJ whole genome shotgun (WGS) entry which is preliminary data.</text>
</comment>
<accession>A0A443Z6Y3</accession>
<evidence type="ECO:0000313" key="1">
    <source>
        <dbReference type="EMBL" id="RWU12692.1"/>
    </source>
</evidence>
<proteinExistence type="predicted"/>
<dbReference type="OrthoDB" id="6240036at2"/>
<protein>
    <submittedName>
        <fullName evidence="1">Uncharacterized protein</fullName>
    </submittedName>
</protein>
<name>A0A443Z6Y3_9GAMM</name>
<dbReference type="InterPro" id="IPR010890">
    <property type="entry name" value="PriC"/>
</dbReference>
<dbReference type="InterPro" id="IPR038338">
    <property type="entry name" value="PriC_sf"/>
</dbReference>
<keyword evidence="2" id="KW-1185">Reference proteome</keyword>
<dbReference type="Pfam" id="PF07445">
    <property type="entry name" value="PriC"/>
    <property type="match status" value="1"/>
</dbReference>
<evidence type="ECO:0000313" key="2">
    <source>
        <dbReference type="Proteomes" id="UP000288789"/>
    </source>
</evidence>
<dbReference type="Proteomes" id="UP000288789">
    <property type="component" value="Unassembled WGS sequence"/>
</dbReference>
<dbReference type="Gene3D" id="1.20.1270.340">
    <property type="match status" value="1"/>
</dbReference>
<dbReference type="AlphaFoldDB" id="A0A443Z6Y3"/>
<dbReference type="RefSeq" id="WP_128351020.1">
    <property type="nucleotide sequence ID" value="NZ_CAXBCQ010000016.1"/>
</dbReference>
<sequence>MTLNPTLKERIEAEINALEQRIKRLNINEEQFSDWFDSQLFSQDATTPADYISELRQHLRSLTNPTTTARSQWLSERVAHQLSALHQAVRWHEQRL</sequence>
<gene>
    <name evidence="1" type="ORF">EGC76_00225</name>
</gene>
<organism evidence="1 2">
    <name type="scientific">Pseudidiomarina gelatinasegens</name>
    <dbReference type="NCBI Taxonomy" id="2487740"/>
    <lineage>
        <taxon>Bacteria</taxon>
        <taxon>Pseudomonadati</taxon>
        <taxon>Pseudomonadota</taxon>
        <taxon>Gammaproteobacteria</taxon>
        <taxon>Alteromonadales</taxon>
        <taxon>Idiomarinaceae</taxon>
        <taxon>Pseudidiomarina</taxon>
    </lineage>
</organism>
<reference evidence="1 2" key="1">
    <citation type="submission" date="2018-12" db="EMBL/GenBank/DDBJ databases">
        <authorList>
            <person name="Li A."/>
            <person name="Zhang M."/>
            <person name="Zhu H."/>
        </authorList>
    </citation>
    <scope>NUCLEOTIDE SEQUENCE [LARGE SCALE GENOMIC DNA]</scope>
    <source>
        <strain evidence="1 2">R04H25</strain>
    </source>
</reference>
<dbReference type="EMBL" id="RSFE01000001">
    <property type="protein sequence ID" value="RWU12692.1"/>
    <property type="molecule type" value="Genomic_DNA"/>
</dbReference>